<proteinExistence type="predicted"/>
<dbReference type="InterPro" id="IPR006616">
    <property type="entry name" value="DM9_repeat"/>
</dbReference>
<evidence type="ECO:0000313" key="1">
    <source>
        <dbReference type="EMBL" id="KAL2920207.1"/>
    </source>
</evidence>
<evidence type="ECO:0008006" key="3">
    <source>
        <dbReference type="Google" id="ProtNLM"/>
    </source>
</evidence>
<dbReference type="PANTHER" id="PTHR31649">
    <property type="entry name" value="AGAP009604-PA"/>
    <property type="match status" value="1"/>
</dbReference>
<dbReference type="SMART" id="SM00696">
    <property type="entry name" value="DM9"/>
    <property type="match status" value="2"/>
</dbReference>
<evidence type="ECO:0000313" key="2">
    <source>
        <dbReference type="Proteomes" id="UP001527925"/>
    </source>
</evidence>
<comment type="caution">
    <text evidence="1">The sequence shown here is derived from an EMBL/GenBank/DDBJ whole genome shotgun (WGS) entry which is preliminary data.</text>
</comment>
<protein>
    <recommendedName>
        <fullName evidence="3">DUF3421 domain-containing protein</fullName>
    </recommendedName>
</protein>
<dbReference type="Proteomes" id="UP001527925">
    <property type="component" value="Unassembled WGS sequence"/>
</dbReference>
<keyword evidence="2" id="KW-1185">Reference proteome</keyword>
<organism evidence="1 2">
    <name type="scientific">Polyrhizophydium stewartii</name>
    <dbReference type="NCBI Taxonomy" id="2732419"/>
    <lineage>
        <taxon>Eukaryota</taxon>
        <taxon>Fungi</taxon>
        <taxon>Fungi incertae sedis</taxon>
        <taxon>Chytridiomycota</taxon>
        <taxon>Chytridiomycota incertae sedis</taxon>
        <taxon>Chytridiomycetes</taxon>
        <taxon>Rhizophydiales</taxon>
        <taxon>Rhizophydiales incertae sedis</taxon>
        <taxon>Polyrhizophydium</taxon>
    </lineage>
</organism>
<gene>
    <name evidence="1" type="ORF">HK105_200275</name>
</gene>
<dbReference type="PANTHER" id="PTHR31649:SF1">
    <property type="entry name" value="FARNESOIC ACID O-METHYL TRANSFERASE DOMAIN-CONTAINING PROTEIN"/>
    <property type="match status" value="1"/>
</dbReference>
<sequence>MKQRGGYGHGAPKAPRVDIGWEPCSMGHVPEFAVVGGQEKDGELFVGRVFDLLVLEIDIVADVAWGGKEVMMPSYEVLVADDAHLEWVAVRNNNISLRDEYSPIIGGREADGKELYIGRYHRDGNWVPGKVGDHVGGIAYSFGGNEHIARDFEVLCYHQW</sequence>
<name>A0ABR4NL04_9FUNG</name>
<accession>A0ABR4NL04</accession>
<dbReference type="Pfam" id="PF11901">
    <property type="entry name" value="DM9"/>
    <property type="match status" value="1"/>
</dbReference>
<reference evidence="1 2" key="1">
    <citation type="submission" date="2023-09" db="EMBL/GenBank/DDBJ databases">
        <title>Pangenome analysis of Batrachochytrium dendrobatidis and related Chytrids.</title>
        <authorList>
            <person name="Yacoub M.N."/>
            <person name="Stajich J.E."/>
            <person name="James T.Y."/>
        </authorList>
    </citation>
    <scope>NUCLEOTIDE SEQUENCE [LARGE SCALE GENOMIC DNA]</scope>
    <source>
        <strain evidence="1 2">JEL0888</strain>
    </source>
</reference>
<dbReference type="EMBL" id="JADGIZ020000001">
    <property type="protein sequence ID" value="KAL2920207.1"/>
    <property type="molecule type" value="Genomic_DNA"/>
</dbReference>